<reference evidence="5 6" key="2">
    <citation type="journal article" date="2012" name="PLoS ONE">
        <title>An ancient pathway combining carbon dioxide fixation with the generation and utilization of a sodium ion gradient for ATP synthesis.</title>
        <authorList>
            <person name="Poehlein A."/>
            <person name="Schmidt S."/>
            <person name="Kaster A.K."/>
            <person name="Goenrich M."/>
            <person name="Vollmers J."/>
            <person name="Thurmer A."/>
            <person name="Bertsch J."/>
            <person name="Schuchmann K."/>
            <person name="Voigt B."/>
            <person name="Hecker M."/>
            <person name="Daniel R."/>
            <person name="Thauer R.K."/>
            <person name="Gottschalk G."/>
            <person name="Muller V."/>
        </authorList>
    </citation>
    <scope>NUCLEOTIDE SEQUENCE [LARGE SCALE GENOMIC DNA]</scope>
    <source>
        <strain evidence="6">ATCC 29683 / DSM 1030 / JCM 2381 / KCTC 1655 / WB1</strain>
    </source>
</reference>
<dbReference type="GO" id="GO:0030313">
    <property type="term" value="C:cell envelope"/>
    <property type="evidence" value="ECO:0007669"/>
    <property type="project" value="UniProtKB-SubCell"/>
</dbReference>
<evidence type="ECO:0000256" key="1">
    <source>
        <dbReference type="ARBA" id="ARBA00004196"/>
    </source>
</evidence>
<dbReference type="NCBIfam" id="TIGR02543">
    <property type="entry name" value="List_Bact_rpt"/>
    <property type="match status" value="9"/>
</dbReference>
<evidence type="ECO:0000313" key="6">
    <source>
        <dbReference type="Proteomes" id="UP000007177"/>
    </source>
</evidence>
<feature type="region of interest" description="Disordered" evidence="2">
    <location>
        <begin position="494"/>
        <end position="527"/>
    </location>
</feature>
<dbReference type="eggNOG" id="COG3827">
    <property type="taxonomic scope" value="Bacteria"/>
</dbReference>
<dbReference type="InterPro" id="IPR013378">
    <property type="entry name" value="InlB-like_B-rpt"/>
</dbReference>
<dbReference type="KEGG" id="awo:Awo_c11420"/>
<dbReference type="Pfam" id="PF26614">
    <property type="entry name" value="DUF8194"/>
    <property type="match status" value="1"/>
</dbReference>
<protein>
    <submittedName>
        <fullName evidence="5">Uncharacterized protein</fullName>
    </submittedName>
</protein>
<organism evidence="5 6">
    <name type="scientific">Acetobacterium woodii (strain ATCC 29683 / DSM 1030 / JCM 2381 / KCTC 1655 / WB1)</name>
    <dbReference type="NCBI Taxonomy" id="931626"/>
    <lineage>
        <taxon>Bacteria</taxon>
        <taxon>Bacillati</taxon>
        <taxon>Bacillota</taxon>
        <taxon>Clostridia</taxon>
        <taxon>Eubacteriales</taxon>
        <taxon>Eubacteriaceae</taxon>
        <taxon>Acetobacterium</taxon>
    </lineage>
</organism>
<evidence type="ECO:0000259" key="3">
    <source>
        <dbReference type="Pfam" id="PF19789"/>
    </source>
</evidence>
<dbReference type="Proteomes" id="UP000007177">
    <property type="component" value="Chromosome"/>
</dbReference>
<gene>
    <name evidence="5" type="ordered locus">Awo_c11420</name>
</gene>
<feature type="domain" description="DUF8194" evidence="4">
    <location>
        <begin position="395"/>
        <end position="469"/>
    </location>
</feature>
<comment type="subcellular location">
    <subcellularLocation>
        <location evidence="1">Cell envelope</location>
    </subcellularLocation>
</comment>
<dbReference type="eggNOG" id="COG4733">
    <property type="taxonomic scope" value="Bacteria"/>
</dbReference>
<evidence type="ECO:0000256" key="2">
    <source>
        <dbReference type="SAM" id="MobiDB-lite"/>
    </source>
</evidence>
<dbReference type="EMBL" id="CP002987">
    <property type="protein sequence ID" value="AFA47926.1"/>
    <property type="molecule type" value="Genomic_DNA"/>
</dbReference>
<accession>H6LDF4</accession>
<dbReference type="STRING" id="931626.Awo_c11420"/>
<feature type="domain" description="DUF6273" evidence="3">
    <location>
        <begin position="2238"/>
        <end position="2387"/>
    </location>
</feature>
<evidence type="ECO:0000259" key="4">
    <source>
        <dbReference type="Pfam" id="PF26614"/>
    </source>
</evidence>
<dbReference type="Pfam" id="PF19789">
    <property type="entry name" value="DUF6273"/>
    <property type="match status" value="4"/>
</dbReference>
<dbReference type="InterPro" id="IPR042229">
    <property type="entry name" value="Listeria/Bacterioides_rpt_sf"/>
</dbReference>
<name>H6LDF4_ACEWD</name>
<reference evidence="6" key="1">
    <citation type="submission" date="2011-07" db="EMBL/GenBank/DDBJ databases">
        <title>Complete genome sequence of Acetobacterium woodii.</title>
        <authorList>
            <person name="Poehlein A."/>
            <person name="Schmidt S."/>
            <person name="Kaster A.-K."/>
            <person name="Goenrich M."/>
            <person name="Vollmers J."/>
            <person name="Thuermer A."/>
            <person name="Gottschalk G."/>
            <person name="Thauer R.K."/>
            <person name="Daniel R."/>
            <person name="Mueller V."/>
        </authorList>
    </citation>
    <scope>NUCLEOTIDE SEQUENCE [LARGE SCALE GENOMIC DNA]</scope>
    <source>
        <strain evidence="6">ATCC 29683 / DSM 1030 / JCM 2381 / KCTC 1655 / WB1</strain>
    </source>
</reference>
<dbReference type="Gene3D" id="2.60.40.4270">
    <property type="entry name" value="Listeria-Bacteroides repeat domain"/>
    <property type="match status" value="12"/>
</dbReference>
<feature type="domain" description="DUF6273" evidence="3">
    <location>
        <begin position="2555"/>
        <end position="2683"/>
    </location>
</feature>
<dbReference type="Pfam" id="PF09479">
    <property type="entry name" value="Flg_new"/>
    <property type="match status" value="12"/>
</dbReference>
<feature type="domain" description="DUF6273" evidence="3">
    <location>
        <begin position="1705"/>
        <end position="1847"/>
    </location>
</feature>
<dbReference type="HOGENOM" id="CLU_227342_0_0_9"/>
<dbReference type="InterPro" id="IPR058507">
    <property type="entry name" value="DUF8194"/>
</dbReference>
<dbReference type="eggNOG" id="COG3209">
    <property type="taxonomic scope" value="Bacteria"/>
</dbReference>
<dbReference type="InterPro" id="IPR046240">
    <property type="entry name" value="DUF6273"/>
</dbReference>
<evidence type="ECO:0000313" key="5">
    <source>
        <dbReference type="EMBL" id="AFA47926.1"/>
    </source>
</evidence>
<feature type="domain" description="DUF6273" evidence="3">
    <location>
        <begin position="2000"/>
        <end position="2124"/>
    </location>
</feature>
<proteinExistence type="predicted"/>
<sequence length="2698" mass="298946">MFFFYVNFREERMEKTKLFRRTKLLLLMLLLCFMAIGQAVLALDNTSTVGSGTTNTTDAFYYSDQYMWKVSLFVAKADTVNRAESSINDFHRIGNEAVYLSPASSWSQWAGGSRPSHISSLLFSKENKIDTLNELNTKGGDVNALDPVTLTNINGVNRILGVPKLPYPPQMCDGMLFSNGVVDSRYVSSLADVTNYFNNSDTINGVLYYYANQQGKTPQQLVSEMEFTINGETRTGWNPEGILPKSINGNSTNQVEWLIVYEPCTIVYTRDTSKWQENNQWYKGFVLSATDFAVTQLSHQFDWRYDETRMSSWAGQQPDAWLPNSMRLHVARLSHLVVGNSVIIKDSWYGLEAGNGVDPNAAVPYNRWSSVNELKYGGWGMSMWEKPITYDDAINYDFNENTDIIYASNIYSNVNTAPGDELTVTYEINGESYTDTVIAPMKTQVLSYFKWHTPAVDSVTSYDLKITVSPYPKGTIGADGNEYVHKTITVRPLEEKTPPDPKVGDTLPTDFNKDVENNVPDSHVSDDTVKETDVPTIKSITEVSKAPYFYGEKVTLDIVTNRTTQSIDFRNTQTGDSRQLTGESVGNGILLSRFENKLDNTITWEMAFTMANFGPNIYGVTPASTEKGVGKEVLYALELSTDPDKPVIYDADILPKPEDRDFYYLYTDTKSPDLEYMIYYNTDGGTKIEPHKVKANTFLPVPEVPEKEGYIFSGWYKDNNFTELWDFDHTRIRGVSTLYAKWTIQTFNVSFNNSGKGNLVASQTVEYGQNIIEPERLVANGYIFEGWSTDSSLTTLFDFDNDVVKSDLTLFAKWTPEKYLVGFEENGGRLIEDQLLDYDALVTEPTTERPGYTFKGWFKDSALTSPWHFLFDHVTGNMVLYAKWEANPSNIVFEENGGTETADLNGVTDQEITDREMPVITRVGYTLKGWFEQADFSGDAVTELPVKFPVDGVTYYAKWEANPSNIVFKENGGTETADLNGVTDQEITDREMPVITRLGYTLKGWFEQADFSGDAVTELPAKFPVDGVTYYAKWEANPSVIVFEENGGTETADLNGVTDQKITAREMPVITRLGYTLKGWFEQDDFSGTAITELPAKYPVDGITYYAKWEANPSTITFISNGGSPVSDLVGVTDQEITDTTMPASTREHYTLDGWYINADLSGEVITALPAKYPVDGITYYAKWTPVKYTVSFDAMGGSAVLAQQIDYDTYATTPETPSRDGFVFKGWFKESACTNAWNFETEKITGDVTIFAKWEEGIPGPEVPLNDWSWEQINKIAELGLGESYFDIGEEKNITLSTGEVLTLQIYGFNHDTLMGGSGKTNITFGTKHLMDNLYQMNNCMVNSAYEAGCDYSRTTLRSYLNNGLTTQMPSSLQSIIKHVSKASVIFSSASQTVEYGNSGEFVFVFSSQEFNGESKYQIFKNGASVNKTYRNGESYPYWSRDFQGSWPEGYGKYTTMPWVAFSENSAGLQDWRGLCFGFAIGNAPTNTYTVAYNTNGGSAIANTTATLNTTISAPTVPIKSGYTLSSWYKDAGMTQKWDFANDKVTGNMTLYAKWGAQITFDSQGGTTVAPGKVEIGSLVVQPPSPSRDGYFFKGWFKESACLSAWNFATDRPTQNQTLYAKWEAGLPGPEVPLENWSWDQINRVAELGLAENYFVIGETKDIVMNGEILTLQIYGFNHDVLSDNTGNKTNITFGLRKPLNTTKAMSSTLYNYGGWNASPVRSWVNGEVYNQLSSDLRNIIKTVNKNTSGGADSPSIITSQDKLFLFSEVEITGKILGQSYYGEGEKYPIFTNDASRVKVRSTGFYPENSHWWSRSPIPSVDQYYVSIIPNGQTGATGASTNNFGIVFGFAIGNASTNSYKITYESNGGTAIAETSATLNTTITVPNAPTKINAIFDGWYKDSAFVSKWDFDNDKVTGSTTLYAKWSSLPTIGTPLADCTWDQVAAVADAGLGDVYWDIGDTKDMTLTTGEVVTMQIYDFDHDDLSSGSAKANITFGTKNLMADTRPMNSTSTNSGGWNLSSLRSWTNATLLDELPISIQNKIKAVTKATSGGYYSKSIVNSTDKVFLFSDVELFGKSNTFFYSVDGEGTQYQIFTDNASRIKKLNNGAGTESFYWLRSPATGLMSSNDMSFLAVATAPFSGDYGTGQASQNLAICFGFCMGTAKDMPNQGTALKDCSWQQIANVASAGKGDDYWNIGDTKDMVWSQTLVTMEIFDFNHDDKSDGTGKTNITFGTKNLVTSQMWMNTSNTNYYGWDGSTVRGWLEGISTTNSGTTYATGAGSLYSYIQNDTIKSNIISVKKQTSFGFNDMVVKPSNDKLFLFSDEEVFGTNHTYSQVGEGTLYPIFTDNASRLKYYPNGSVGYWWLRSPNIANDQMFYGVFNDGSPIYFGSSQTCGVAFGFCFGTAPKYTVTFDSQGGTAVTPKTAEINTTITVPYPPTKFDQTFAGWFKDATGTMEWNFTTDKVTGPTTLYAKWITLPAIGTSLEACSWDQIAYISKVGLADSFFDVGDTKNITLSTNEVLTMQIYGFDHDDKSDGSGKAGITFGTKDLMVARQTLSTNGDNSWSTSALRSWLNDTLTTQLPNQIPVKSVIKKTGVGNGAVSGIVTTSEKVFLFSEVEMFGSDIQSIAGEGSKYPIFSDGTRRIKKLNNGSGLIEVYCSRSPYLGWSNRITGVNLSGDIYNNWPSINWGITFGFCV</sequence>
<keyword evidence="6" id="KW-1185">Reference proteome</keyword>
<feature type="compositionally biased region" description="Basic and acidic residues" evidence="2">
    <location>
        <begin position="494"/>
        <end position="503"/>
    </location>
</feature>